<dbReference type="PANTHER" id="PTHR10000:SF8">
    <property type="entry name" value="HAD SUPERFAMILY HYDROLASE-LIKE, TYPE 3"/>
    <property type="match status" value="1"/>
</dbReference>
<dbReference type="SFLD" id="SFLDS00003">
    <property type="entry name" value="Haloacid_Dehalogenase"/>
    <property type="match status" value="1"/>
</dbReference>
<keyword evidence="1" id="KW-0378">Hydrolase</keyword>
<protein>
    <submittedName>
        <fullName evidence="1">HAD family hydrolase</fullName>
    </submittedName>
</protein>
<dbReference type="CDD" id="cd07516">
    <property type="entry name" value="HAD_Pase"/>
    <property type="match status" value="1"/>
</dbReference>
<dbReference type="GO" id="GO:0016787">
    <property type="term" value="F:hydrolase activity"/>
    <property type="evidence" value="ECO:0007669"/>
    <property type="project" value="UniProtKB-KW"/>
</dbReference>
<organism evidence="1 2">
    <name type="scientific">Laedolimicola ammoniilytica</name>
    <dbReference type="NCBI Taxonomy" id="2981771"/>
    <lineage>
        <taxon>Bacteria</taxon>
        <taxon>Bacillati</taxon>
        <taxon>Bacillota</taxon>
        <taxon>Clostridia</taxon>
        <taxon>Lachnospirales</taxon>
        <taxon>Lachnospiraceae</taxon>
        <taxon>Laedolimicola</taxon>
    </lineage>
</organism>
<dbReference type="Gene3D" id="3.30.1240.10">
    <property type="match status" value="1"/>
</dbReference>
<dbReference type="Proteomes" id="UP001652461">
    <property type="component" value="Unassembled WGS sequence"/>
</dbReference>
<dbReference type="InterPro" id="IPR023214">
    <property type="entry name" value="HAD_sf"/>
</dbReference>
<dbReference type="Gene3D" id="3.40.50.1000">
    <property type="entry name" value="HAD superfamily/HAD-like"/>
    <property type="match status" value="1"/>
</dbReference>
<dbReference type="NCBIfam" id="TIGR01484">
    <property type="entry name" value="HAD-SF-IIB"/>
    <property type="match status" value="2"/>
</dbReference>
<evidence type="ECO:0000313" key="1">
    <source>
        <dbReference type="EMBL" id="MCU6696027.1"/>
    </source>
</evidence>
<keyword evidence="2" id="KW-1185">Reference proteome</keyword>
<proteinExistence type="predicted"/>
<dbReference type="NCBIfam" id="TIGR00099">
    <property type="entry name" value="Cof-subfamily"/>
    <property type="match status" value="1"/>
</dbReference>
<comment type="caution">
    <text evidence="1">The sequence shown here is derived from an EMBL/GenBank/DDBJ whole genome shotgun (WGS) entry which is preliminary data.</text>
</comment>
<accession>A0ABT2RV35</accession>
<dbReference type="Pfam" id="PF08282">
    <property type="entry name" value="Hydrolase_3"/>
    <property type="match status" value="1"/>
</dbReference>
<dbReference type="PANTHER" id="PTHR10000">
    <property type="entry name" value="PHOSPHOSERINE PHOSPHATASE"/>
    <property type="match status" value="1"/>
</dbReference>
<dbReference type="InterPro" id="IPR006379">
    <property type="entry name" value="HAD-SF_hydro_IIB"/>
</dbReference>
<gene>
    <name evidence="1" type="ORF">OCV63_03835</name>
</gene>
<dbReference type="SFLD" id="SFLDG01140">
    <property type="entry name" value="C2.B:_Phosphomannomutase_and_P"/>
    <property type="match status" value="1"/>
</dbReference>
<dbReference type="InterPro" id="IPR036412">
    <property type="entry name" value="HAD-like_sf"/>
</dbReference>
<evidence type="ECO:0000313" key="2">
    <source>
        <dbReference type="Proteomes" id="UP001652461"/>
    </source>
</evidence>
<dbReference type="InterPro" id="IPR000150">
    <property type="entry name" value="Cof"/>
</dbReference>
<dbReference type="SUPFAM" id="SSF56784">
    <property type="entry name" value="HAD-like"/>
    <property type="match status" value="1"/>
</dbReference>
<reference evidence="1 2" key="1">
    <citation type="journal article" date="2021" name="ISME Commun">
        <title>Automated analysis of genomic sequences facilitates high-throughput and comprehensive description of bacteria.</title>
        <authorList>
            <person name="Hitch T.C.A."/>
        </authorList>
    </citation>
    <scope>NUCLEOTIDE SEQUENCE [LARGE SCALE GENOMIC DNA]</scope>
    <source>
        <strain evidence="1 2">Sanger_04</strain>
    </source>
</reference>
<dbReference type="RefSeq" id="WP_158362123.1">
    <property type="nucleotide sequence ID" value="NZ_JAOQKC010000004.1"/>
</dbReference>
<sequence>MDVKWIVTDMDGTLLNSRDEITERTKKALMACQEKGIRLILASGRSYVRQMPYAKELKLREYGGCLIENNGLTVNDMTPGGRHKLAYLGQKDVERLFPILQKWEVEIQGYEDDGVYYWIPDWQRPLKEQERQKKGYPDDYPLVAGAWGWIGENINSYPRQIEICTMEELPMKLNKMNATDREGRIHELYQFFEKEFTGQYEFVRTGPRLIEISPKGITKGQTLKRLMEAAGIRPEEVMAFGDGENDVDMFRTVKYGIAVGNAADYVKEHAFDVTATNNEDGIAAALEKYGVI</sequence>
<name>A0ABT2RV35_9FIRM</name>
<dbReference type="EMBL" id="JAOQKC010000004">
    <property type="protein sequence ID" value="MCU6696027.1"/>
    <property type="molecule type" value="Genomic_DNA"/>
</dbReference>